<feature type="region of interest" description="Disordered" evidence="1">
    <location>
        <begin position="1"/>
        <end position="28"/>
    </location>
</feature>
<reference evidence="2 3" key="1">
    <citation type="journal article" date="2016" name="Nat. Commun.">
        <title>Thousands of microbial genomes shed light on interconnected biogeochemical processes in an aquifer system.</title>
        <authorList>
            <person name="Anantharaman K."/>
            <person name="Brown C.T."/>
            <person name="Hug L.A."/>
            <person name="Sharon I."/>
            <person name="Castelle C.J."/>
            <person name="Probst A.J."/>
            <person name="Thomas B.C."/>
            <person name="Singh A."/>
            <person name="Wilkins M.J."/>
            <person name="Karaoz U."/>
            <person name="Brodie E.L."/>
            <person name="Williams K.H."/>
            <person name="Hubbard S.S."/>
            <person name="Banfield J.F."/>
        </authorList>
    </citation>
    <scope>NUCLEOTIDE SEQUENCE [LARGE SCALE GENOMIC DNA]</scope>
</reference>
<sequence length="120" mass="12751">MSRKAAQPPNKEEAMTEAAMGGPLCPNGGQTGMSAEALAIIAANRHIEERKGDGVPPEVAIYLKEAEGNDAEIERRLRLVGAIPPRTRQTPPPAAPPADGDKPPSSAQAEIAERIQRPLW</sequence>
<evidence type="ECO:0000313" key="3">
    <source>
        <dbReference type="Proteomes" id="UP000178977"/>
    </source>
</evidence>
<dbReference type="EMBL" id="MHQT01000006">
    <property type="protein sequence ID" value="OHA10049.1"/>
    <property type="molecule type" value="Genomic_DNA"/>
</dbReference>
<evidence type="ECO:0000313" key="2">
    <source>
        <dbReference type="EMBL" id="OHA10049.1"/>
    </source>
</evidence>
<dbReference type="AlphaFoldDB" id="A0A1G2LGW8"/>
<evidence type="ECO:0000256" key="1">
    <source>
        <dbReference type="SAM" id="MobiDB-lite"/>
    </source>
</evidence>
<proteinExistence type="predicted"/>
<organism evidence="2 3">
    <name type="scientific">Candidatus Sungbacteria bacterium RIFCSPLOWO2_01_FULL_60_25</name>
    <dbReference type="NCBI Taxonomy" id="1802281"/>
    <lineage>
        <taxon>Bacteria</taxon>
        <taxon>Candidatus Sungiibacteriota</taxon>
    </lineage>
</organism>
<comment type="caution">
    <text evidence="2">The sequence shown here is derived from an EMBL/GenBank/DDBJ whole genome shotgun (WGS) entry which is preliminary data.</text>
</comment>
<accession>A0A1G2LGW8</accession>
<protein>
    <submittedName>
        <fullName evidence="2">Uncharacterized protein</fullName>
    </submittedName>
</protein>
<feature type="region of interest" description="Disordered" evidence="1">
    <location>
        <begin position="81"/>
        <end position="120"/>
    </location>
</feature>
<dbReference type="Proteomes" id="UP000178977">
    <property type="component" value="Unassembled WGS sequence"/>
</dbReference>
<gene>
    <name evidence="2" type="ORF">A3A44_01055</name>
</gene>
<name>A0A1G2LGW8_9BACT</name>
<feature type="compositionally biased region" description="Basic and acidic residues" evidence="1">
    <location>
        <begin position="111"/>
        <end position="120"/>
    </location>
</feature>